<gene>
    <name evidence="9" type="ORF">FHS65_000066</name>
</gene>
<dbReference type="GO" id="GO:0003677">
    <property type="term" value="F:DNA binding"/>
    <property type="evidence" value="ECO:0007669"/>
    <property type="project" value="UniProtKB-KW"/>
</dbReference>
<feature type="domain" description="RNA polymerase sigma factor 70 region 4 type 2" evidence="8">
    <location>
        <begin position="118"/>
        <end position="169"/>
    </location>
</feature>
<dbReference type="SUPFAM" id="SSF88659">
    <property type="entry name" value="Sigma3 and sigma4 domains of RNA polymerase sigma factors"/>
    <property type="match status" value="1"/>
</dbReference>
<feature type="domain" description="RNA polymerase sigma-70 region 2" evidence="7">
    <location>
        <begin position="25"/>
        <end position="93"/>
    </location>
</feature>
<dbReference type="InterPro" id="IPR039425">
    <property type="entry name" value="RNA_pol_sigma-70-like"/>
</dbReference>
<name>A0A7W9E5Z4_9CAUL</name>
<dbReference type="NCBIfam" id="TIGR02937">
    <property type="entry name" value="sigma70-ECF"/>
    <property type="match status" value="1"/>
</dbReference>
<accession>A0A7W9E5Z4</accession>
<dbReference type="Pfam" id="PF08281">
    <property type="entry name" value="Sigma70_r4_2"/>
    <property type="match status" value="1"/>
</dbReference>
<dbReference type="InterPro" id="IPR007627">
    <property type="entry name" value="RNA_pol_sigma70_r2"/>
</dbReference>
<dbReference type="Gene3D" id="1.10.10.10">
    <property type="entry name" value="Winged helix-like DNA-binding domain superfamily/Winged helix DNA-binding domain"/>
    <property type="match status" value="1"/>
</dbReference>
<dbReference type="Pfam" id="PF04542">
    <property type="entry name" value="Sigma70_r2"/>
    <property type="match status" value="1"/>
</dbReference>
<proteinExistence type="inferred from homology"/>
<protein>
    <recommendedName>
        <fullName evidence="6">RNA polymerase sigma factor</fullName>
    </recommendedName>
</protein>
<evidence type="ECO:0000256" key="6">
    <source>
        <dbReference type="RuleBase" id="RU000716"/>
    </source>
</evidence>
<dbReference type="InterPro" id="IPR013325">
    <property type="entry name" value="RNA_pol_sigma_r2"/>
</dbReference>
<dbReference type="PANTHER" id="PTHR43133">
    <property type="entry name" value="RNA POLYMERASE ECF-TYPE SIGMA FACTO"/>
    <property type="match status" value="1"/>
</dbReference>
<keyword evidence="5 6" id="KW-0804">Transcription</keyword>
<keyword evidence="4 6" id="KW-0238">DNA-binding</keyword>
<evidence type="ECO:0000256" key="5">
    <source>
        <dbReference type="ARBA" id="ARBA00023163"/>
    </source>
</evidence>
<keyword evidence="2 6" id="KW-0805">Transcription regulation</keyword>
<dbReference type="Gene3D" id="1.10.1740.10">
    <property type="match status" value="1"/>
</dbReference>
<keyword evidence="10" id="KW-1185">Reference proteome</keyword>
<dbReference type="RefSeq" id="WP_241153115.1">
    <property type="nucleotide sequence ID" value="NZ_JACIJB010000001.1"/>
</dbReference>
<dbReference type="InterPro" id="IPR036388">
    <property type="entry name" value="WH-like_DNA-bd_sf"/>
</dbReference>
<dbReference type="CDD" id="cd06171">
    <property type="entry name" value="Sigma70_r4"/>
    <property type="match status" value="1"/>
</dbReference>
<dbReference type="PANTHER" id="PTHR43133:SF25">
    <property type="entry name" value="RNA POLYMERASE SIGMA FACTOR RFAY-RELATED"/>
    <property type="match status" value="1"/>
</dbReference>
<organism evidence="9 10">
    <name type="scientific">Brevundimonas halotolerans</name>
    <dbReference type="NCBI Taxonomy" id="69670"/>
    <lineage>
        <taxon>Bacteria</taxon>
        <taxon>Pseudomonadati</taxon>
        <taxon>Pseudomonadota</taxon>
        <taxon>Alphaproteobacteria</taxon>
        <taxon>Caulobacterales</taxon>
        <taxon>Caulobacteraceae</taxon>
        <taxon>Brevundimonas</taxon>
    </lineage>
</organism>
<evidence type="ECO:0000256" key="1">
    <source>
        <dbReference type="ARBA" id="ARBA00010641"/>
    </source>
</evidence>
<dbReference type="PROSITE" id="PS01063">
    <property type="entry name" value="SIGMA70_ECF"/>
    <property type="match status" value="1"/>
</dbReference>
<sequence>MIDTRSDAELVAAARSGSDAAFSRLVERHQAALRGFLRPLMGGGWAEADDLAQEALVIAWQRLSELKRAEGFRTWLMGIAWRKAFSRIRSTRRGSARDLAWLEGQGVPAGVQPEDALSLDRALSGLSPPERACVLLCLAQDWSHAEAATALNLPLGTVKSHVSRGRARLLSVLGGAHDAG</sequence>
<dbReference type="GO" id="GO:0016987">
    <property type="term" value="F:sigma factor activity"/>
    <property type="evidence" value="ECO:0007669"/>
    <property type="project" value="UniProtKB-KW"/>
</dbReference>
<dbReference type="InterPro" id="IPR014284">
    <property type="entry name" value="RNA_pol_sigma-70_dom"/>
</dbReference>
<comment type="similarity">
    <text evidence="1 6">Belongs to the sigma-70 factor family. ECF subfamily.</text>
</comment>
<dbReference type="EMBL" id="JACIJB010000001">
    <property type="protein sequence ID" value="MBB5659348.1"/>
    <property type="molecule type" value="Genomic_DNA"/>
</dbReference>
<reference evidence="9 10" key="1">
    <citation type="submission" date="2020-08" db="EMBL/GenBank/DDBJ databases">
        <title>Genomic Encyclopedia of Type Strains, Phase IV (KMG-IV): sequencing the most valuable type-strain genomes for metagenomic binning, comparative biology and taxonomic classification.</title>
        <authorList>
            <person name="Goeker M."/>
        </authorList>
    </citation>
    <scope>NUCLEOTIDE SEQUENCE [LARGE SCALE GENOMIC DNA]</scope>
    <source>
        <strain evidence="9 10">DSM 24448</strain>
    </source>
</reference>
<comment type="caution">
    <text evidence="9">The sequence shown here is derived from an EMBL/GenBank/DDBJ whole genome shotgun (WGS) entry which is preliminary data.</text>
</comment>
<dbReference type="SUPFAM" id="SSF88946">
    <property type="entry name" value="Sigma2 domain of RNA polymerase sigma factors"/>
    <property type="match status" value="1"/>
</dbReference>
<dbReference type="InterPro" id="IPR000838">
    <property type="entry name" value="RNA_pol_sigma70_ECF_CS"/>
</dbReference>
<dbReference type="AlphaFoldDB" id="A0A7W9E5Z4"/>
<evidence type="ECO:0000256" key="2">
    <source>
        <dbReference type="ARBA" id="ARBA00023015"/>
    </source>
</evidence>
<evidence type="ECO:0000259" key="8">
    <source>
        <dbReference type="Pfam" id="PF08281"/>
    </source>
</evidence>
<dbReference type="InterPro" id="IPR013324">
    <property type="entry name" value="RNA_pol_sigma_r3/r4-like"/>
</dbReference>
<evidence type="ECO:0000256" key="4">
    <source>
        <dbReference type="ARBA" id="ARBA00023125"/>
    </source>
</evidence>
<evidence type="ECO:0000313" key="10">
    <source>
        <dbReference type="Proteomes" id="UP000548978"/>
    </source>
</evidence>
<dbReference type="GO" id="GO:0006352">
    <property type="term" value="P:DNA-templated transcription initiation"/>
    <property type="evidence" value="ECO:0007669"/>
    <property type="project" value="InterPro"/>
</dbReference>
<dbReference type="Proteomes" id="UP000548978">
    <property type="component" value="Unassembled WGS sequence"/>
</dbReference>
<evidence type="ECO:0000256" key="3">
    <source>
        <dbReference type="ARBA" id="ARBA00023082"/>
    </source>
</evidence>
<keyword evidence="3 6" id="KW-0731">Sigma factor</keyword>
<evidence type="ECO:0000313" key="9">
    <source>
        <dbReference type="EMBL" id="MBB5659348.1"/>
    </source>
</evidence>
<dbReference type="InterPro" id="IPR013249">
    <property type="entry name" value="RNA_pol_sigma70_r4_t2"/>
</dbReference>
<evidence type="ECO:0000259" key="7">
    <source>
        <dbReference type="Pfam" id="PF04542"/>
    </source>
</evidence>